<sequence length="62" mass="6545">MRDGQGNKLSLEEQQRVKSIQGDPGTEATAKVSINPDPEKDTGDADKPRVKPDDKPAAGAGE</sequence>
<reference evidence="2" key="1">
    <citation type="submission" date="2020-09" db="EMBL/GenBank/DDBJ databases">
        <title>Bosea spartocytisi sp. nov. a root nodule endophyte of Spartocytisus supranubius in the high mountain ecosystem fo the Teide National Park (Canary Islands, Spain).</title>
        <authorList>
            <person name="Pulido-Suarez L."/>
            <person name="Peix A."/>
            <person name="Igual J.M."/>
            <person name="Socas-Perez N."/>
            <person name="Velazquez E."/>
            <person name="Flores-Felix J.D."/>
            <person name="Leon-Barrios M."/>
        </authorList>
    </citation>
    <scope>NUCLEOTIDE SEQUENCE</scope>
    <source>
        <strain evidence="2">SSUT16</strain>
    </source>
</reference>
<feature type="region of interest" description="Disordered" evidence="1">
    <location>
        <begin position="1"/>
        <end position="62"/>
    </location>
</feature>
<protein>
    <submittedName>
        <fullName evidence="2">Uncharacterized protein</fullName>
    </submittedName>
</protein>
<comment type="caution">
    <text evidence="2">The sequence shown here is derived from an EMBL/GenBank/DDBJ whole genome shotgun (WGS) entry which is preliminary data.</text>
</comment>
<feature type="compositionally biased region" description="Basic and acidic residues" evidence="1">
    <location>
        <begin position="1"/>
        <end position="16"/>
    </location>
</feature>
<organism evidence="2 3">
    <name type="scientific">Bosea spartocytisi</name>
    <dbReference type="NCBI Taxonomy" id="2773451"/>
    <lineage>
        <taxon>Bacteria</taxon>
        <taxon>Pseudomonadati</taxon>
        <taxon>Pseudomonadota</taxon>
        <taxon>Alphaproteobacteria</taxon>
        <taxon>Hyphomicrobiales</taxon>
        <taxon>Boseaceae</taxon>
        <taxon>Bosea</taxon>
    </lineage>
</organism>
<feature type="compositionally biased region" description="Basic and acidic residues" evidence="1">
    <location>
        <begin position="37"/>
        <end position="56"/>
    </location>
</feature>
<evidence type="ECO:0000313" key="3">
    <source>
        <dbReference type="Proteomes" id="UP000619295"/>
    </source>
</evidence>
<gene>
    <name evidence="2" type="ORF">IED13_03045</name>
</gene>
<keyword evidence="3" id="KW-1185">Reference proteome</keyword>
<evidence type="ECO:0000313" key="2">
    <source>
        <dbReference type="EMBL" id="MBD3844664.1"/>
    </source>
</evidence>
<name>A0A927HXY2_9HYPH</name>
<evidence type="ECO:0000256" key="1">
    <source>
        <dbReference type="SAM" id="MobiDB-lite"/>
    </source>
</evidence>
<dbReference type="EMBL" id="JACXWY010000002">
    <property type="protein sequence ID" value="MBD3844664.1"/>
    <property type="molecule type" value="Genomic_DNA"/>
</dbReference>
<dbReference type="Proteomes" id="UP000619295">
    <property type="component" value="Unassembled WGS sequence"/>
</dbReference>
<proteinExistence type="predicted"/>
<dbReference type="RefSeq" id="WP_191123344.1">
    <property type="nucleotide sequence ID" value="NZ_JACXWY010000002.1"/>
</dbReference>
<accession>A0A927HXY2</accession>
<dbReference type="AlphaFoldDB" id="A0A927HXY2"/>